<dbReference type="SUPFAM" id="SSF51735">
    <property type="entry name" value="NAD(P)-binding Rossmann-fold domains"/>
    <property type="match status" value="1"/>
</dbReference>
<evidence type="ECO:0000256" key="1">
    <source>
        <dbReference type="ARBA" id="ARBA00009080"/>
    </source>
</evidence>
<comment type="similarity">
    <text evidence="1">Belongs to the HIBADH-related family.</text>
</comment>
<proteinExistence type="inferred from homology"/>
<evidence type="ECO:0000259" key="5">
    <source>
        <dbReference type="Pfam" id="PF03446"/>
    </source>
</evidence>
<dbReference type="GO" id="GO:0051287">
    <property type="term" value="F:NAD binding"/>
    <property type="evidence" value="ECO:0007669"/>
    <property type="project" value="InterPro"/>
</dbReference>
<sequence length="303" mass="31012">MVEERRGDVGLVGLGAMGRPMASHLLRAARGRGRDLILHSRREISAADLVGAGATWATTPRELAARCAVVISMVQDLPQVADLLEGDDGLLAGLTGPTVLVISSTSSPDGVRELAEDLAVRTDGLLAVVDAPVSGGVEGAGEGTLSIMVGGAPADVDRVMPWLGAMGTAVHLGPIGAGQVAKACNQLIVAATTVALGEATVIAERAGLDLAGLLDLLGGGYAGSRVLDVKKSRLVSHDHSPAGPAKFMIKDLSFAAAEAERTGVAVEQLPVLQHIFATLTERGLGDQDVSVVQQYVADRSARS</sequence>
<evidence type="ECO:0000256" key="3">
    <source>
        <dbReference type="ARBA" id="ARBA00023027"/>
    </source>
</evidence>
<evidence type="ECO:0000313" key="8">
    <source>
        <dbReference type="Proteomes" id="UP000437709"/>
    </source>
</evidence>
<accession>A0A6N7EHK5</accession>
<dbReference type="InterPro" id="IPR036291">
    <property type="entry name" value="NAD(P)-bd_dom_sf"/>
</dbReference>
<evidence type="ECO:0000259" key="6">
    <source>
        <dbReference type="Pfam" id="PF14833"/>
    </source>
</evidence>
<protein>
    <submittedName>
        <fullName evidence="7">NAD-binding protein</fullName>
    </submittedName>
</protein>
<reference evidence="7 8" key="1">
    <citation type="submission" date="2019-10" db="EMBL/GenBank/DDBJ databases">
        <title>Georgenia wutianyii sp. nov. and Georgenia yuyongxinii sp. nov. isolated from plateau pika (Ochotona curzoniae) in the Qinghai-Tibet plateau of China.</title>
        <authorList>
            <person name="Tian Z."/>
        </authorList>
    </citation>
    <scope>NUCLEOTIDE SEQUENCE [LARGE SCALE GENOMIC DNA]</scope>
    <source>
        <strain evidence="7 8">JCM 19765</strain>
    </source>
</reference>
<keyword evidence="2" id="KW-0560">Oxidoreductase</keyword>
<gene>
    <name evidence="7" type="ORF">GB881_10860</name>
</gene>
<dbReference type="InterPro" id="IPR002204">
    <property type="entry name" value="3-OH-isobutyrate_DH-rel_CS"/>
</dbReference>
<dbReference type="InterPro" id="IPR008927">
    <property type="entry name" value="6-PGluconate_DH-like_C_sf"/>
</dbReference>
<dbReference type="EMBL" id="WHPC01000039">
    <property type="protein sequence ID" value="MPV37530.1"/>
    <property type="molecule type" value="Genomic_DNA"/>
</dbReference>
<name>A0A6N7EHK5_9MICO</name>
<feature type="domain" description="6-phosphogluconate dehydrogenase NADP-binding" evidence="5">
    <location>
        <begin position="8"/>
        <end position="171"/>
    </location>
</feature>
<dbReference type="OrthoDB" id="3185659at2"/>
<dbReference type="SUPFAM" id="SSF48179">
    <property type="entry name" value="6-phosphogluconate dehydrogenase C-terminal domain-like"/>
    <property type="match status" value="1"/>
</dbReference>
<dbReference type="GO" id="GO:0016491">
    <property type="term" value="F:oxidoreductase activity"/>
    <property type="evidence" value="ECO:0007669"/>
    <property type="project" value="UniProtKB-KW"/>
</dbReference>
<feature type="active site" evidence="4">
    <location>
        <position position="182"/>
    </location>
</feature>
<evidence type="ECO:0000256" key="2">
    <source>
        <dbReference type="ARBA" id="ARBA00023002"/>
    </source>
</evidence>
<dbReference type="Proteomes" id="UP000437709">
    <property type="component" value="Unassembled WGS sequence"/>
</dbReference>
<dbReference type="PIRSF" id="PIRSF000103">
    <property type="entry name" value="HIBADH"/>
    <property type="match status" value="1"/>
</dbReference>
<feature type="domain" description="3-hydroxyisobutyrate dehydrogenase-like NAD-binding" evidence="6">
    <location>
        <begin position="176"/>
        <end position="292"/>
    </location>
</feature>
<dbReference type="PANTHER" id="PTHR43060">
    <property type="entry name" value="3-HYDROXYISOBUTYRATE DEHYDROGENASE-LIKE 1, MITOCHONDRIAL-RELATED"/>
    <property type="match status" value="1"/>
</dbReference>
<dbReference type="AlphaFoldDB" id="A0A6N7EHK5"/>
<dbReference type="InterPro" id="IPR015815">
    <property type="entry name" value="HIBADH-related"/>
</dbReference>
<dbReference type="PANTHER" id="PTHR43060:SF15">
    <property type="entry name" value="3-HYDROXYISOBUTYRATE DEHYDROGENASE-LIKE 1, MITOCHONDRIAL-RELATED"/>
    <property type="match status" value="1"/>
</dbReference>
<evidence type="ECO:0000256" key="4">
    <source>
        <dbReference type="PIRSR" id="PIRSR000103-1"/>
    </source>
</evidence>
<dbReference type="Gene3D" id="3.40.50.720">
    <property type="entry name" value="NAD(P)-binding Rossmann-like Domain"/>
    <property type="match status" value="1"/>
</dbReference>
<comment type="caution">
    <text evidence="7">The sequence shown here is derived from an EMBL/GenBank/DDBJ whole genome shotgun (WGS) entry which is preliminary data.</text>
</comment>
<dbReference type="PROSITE" id="PS00895">
    <property type="entry name" value="3_HYDROXYISOBUT_DH"/>
    <property type="match status" value="1"/>
</dbReference>
<dbReference type="GO" id="GO:0050661">
    <property type="term" value="F:NADP binding"/>
    <property type="evidence" value="ECO:0007669"/>
    <property type="project" value="InterPro"/>
</dbReference>
<keyword evidence="8" id="KW-1185">Reference proteome</keyword>
<keyword evidence="3" id="KW-0520">NAD</keyword>
<dbReference type="InterPro" id="IPR013328">
    <property type="entry name" value="6PGD_dom2"/>
</dbReference>
<dbReference type="InterPro" id="IPR006115">
    <property type="entry name" value="6PGDH_NADP-bd"/>
</dbReference>
<dbReference type="RefSeq" id="WP_152193899.1">
    <property type="nucleotide sequence ID" value="NZ_VUKD01000001.1"/>
</dbReference>
<dbReference type="Pfam" id="PF14833">
    <property type="entry name" value="NAD_binding_11"/>
    <property type="match status" value="1"/>
</dbReference>
<organism evidence="7 8">
    <name type="scientific">Georgenia subflava</name>
    <dbReference type="NCBI Taxonomy" id="1622177"/>
    <lineage>
        <taxon>Bacteria</taxon>
        <taxon>Bacillati</taxon>
        <taxon>Actinomycetota</taxon>
        <taxon>Actinomycetes</taxon>
        <taxon>Micrococcales</taxon>
        <taxon>Bogoriellaceae</taxon>
        <taxon>Georgenia</taxon>
    </lineage>
</organism>
<dbReference type="Gene3D" id="1.10.1040.10">
    <property type="entry name" value="N-(1-d-carboxylethyl)-l-norvaline Dehydrogenase, domain 2"/>
    <property type="match status" value="1"/>
</dbReference>
<dbReference type="InterPro" id="IPR029154">
    <property type="entry name" value="HIBADH-like_NADP-bd"/>
</dbReference>
<dbReference type="Pfam" id="PF03446">
    <property type="entry name" value="NAD_binding_2"/>
    <property type="match status" value="1"/>
</dbReference>
<dbReference type="GO" id="GO:0016054">
    <property type="term" value="P:organic acid catabolic process"/>
    <property type="evidence" value="ECO:0007669"/>
    <property type="project" value="UniProtKB-ARBA"/>
</dbReference>
<evidence type="ECO:0000313" key="7">
    <source>
        <dbReference type="EMBL" id="MPV37530.1"/>
    </source>
</evidence>